<accession>A0A087CM27</accession>
<evidence type="ECO:0000313" key="1">
    <source>
        <dbReference type="EMBL" id="KFI84327.1"/>
    </source>
</evidence>
<dbReference type="Proteomes" id="UP000029050">
    <property type="component" value="Unassembled WGS sequence"/>
</dbReference>
<dbReference type="STRING" id="218140.BPSY_0204"/>
<proteinExistence type="predicted"/>
<gene>
    <name evidence="1" type="ORF">BPSY_0204</name>
</gene>
<protein>
    <recommendedName>
        <fullName evidence="3">AbiEi antitoxin C-terminal domain-containing protein</fullName>
    </recommendedName>
</protein>
<comment type="caution">
    <text evidence="1">The sequence shown here is derived from an EMBL/GenBank/DDBJ whole genome shotgun (WGS) entry which is preliminary data.</text>
</comment>
<organism evidence="1 2">
    <name type="scientific">Bifidobacterium psychraerophilum</name>
    <dbReference type="NCBI Taxonomy" id="218140"/>
    <lineage>
        <taxon>Bacteria</taxon>
        <taxon>Bacillati</taxon>
        <taxon>Actinomycetota</taxon>
        <taxon>Actinomycetes</taxon>
        <taxon>Bifidobacteriales</taxon>
        <taxon>Bifidobacteriaceae</taxon>
        <taxon>Bifidobacterium</taxon>
    </lineage>
</organism>
<sequence>MAYRPFMETSSRQGILERTDARPAQLQSRTRRTLILANDLPGPLSMRWLHELGIVIPLDEGSAFLSDDAGSLYGRATVASALVPTGSAACTLLAAWIWTGGPFPETIDIVSQSHYRAPVHGHLIRVHNRNIPPDHLMRMGRLWVTSPQRTACDLACDDGHGGPELLRIISAVLHQHQLTPSACLHLLASNPRWPGHARGVALFNAMKHDFDS</sequence>
<evidence type="ECO:0000313" key="2">
    <source>
        <dbReference type="Proteomes" id="UP000029050"/>
    </source>
</evidence>
<keyword evidence="2" id="KW-1185">Reference proteome</keyword>
<name>A0A087CM27_9BIFI</name>
<evidence type="ECO:0008006" key="3">
    <source>
        <dbReference type="Google" id="ProtNLM"/>
    </source>
</evidence>
<dbReference type="eggNOG" id="ENOG5031JNZ">
    <property type="taxonomic scope" value="Bacteria"/>
</dbReference>
<dbReference type="EMBL" id="JGZI01000002">
    <property type="protein sequence ID" value="KFI84327.1"/>
    <property type="molecule type" value="Genomic_DNA"/>
</dbReference>
<reference evidence="1 2" key="1">
    <citation type="submission" date="2014-03" db="EMBL/GenBank/DDBJ databases">
        <title>Genomics of Bifidobacteria.</title>
        <authorList>
            <person name="Ventura M."/>
            <person name="Milani C."/>
            <person name="Lugli G.A."/>
        </authorList>
    </citation>
    <scope>NUCLEOTIDE SEQUENCE [LARGE SCALE GENOMIC DNA]</scope>
    <source>
        <strain evidence="1 2">LMG 21775</strain>
    </source>
</reference>
<dbReference type="AlphaFoldDB" id="A0A087CM27"/>